<keyword evidence="2" id="KW-1185">Reference proteome</keyword>
<protein>
    <submittedName>
        <fullName evidence="1">Uncharacterized protein</fullName>
    </submittedName>
</protein>
<evidence type="ECO:0000313" key="1">
    <source>
        <dbReference type="EMBL" id="ESS59492.1"/>
    </source>
</evidence>
<proteinExistence type="predicted"/>
<organism evidence="1 2">
    <name type="scientific">Enterobacter cloacae S611</name>
    <dbReference type="NCBI Taxonomy" id="1399146"/>
    <lineage>
        <taxon>Bacteria</taxon>
        <taxon>Pseudomonadati</taxon>
        <taxon>Pseudomonadota</taxon>
        <taxon>Gammaproteobacteria</taxon>
        <taxon>Enterobacterales</taxon>
        <taxon>Enterobacteriaceae</taxon>
        <taxon>Enterobacter</taxon>
        <taxon>Enterobacter cloacae complex</taxon>
    </lineage>
</organism>
<sequence>MLSWVFLILYDVCCVMLAASDKKAPQVRRWLV</sequence>
<evidence type="ECO:0000313" key="2">
    <source>
        <dbReference type="Proteomes" id="UP000017834"/>
    </source>
</evidence>
<dbReference type="Proteomes" id="UP000017834">
    <property type="component" value="Unassembled WGS sequence"/>
</dbReference>
<name>A0ABN0QBF3_ENTCL</name>
<accession>A0ABN0QBF3</accession>
<reference evidence="1 2" key="1">
    <citation type="journal article" date="2014" name="Genome Announc.">
        <title>Draft Genome Sequence of Enterobacter cloacae Strain S611.</title>
        <authorList>
            <person name="Wang D."/>
            <person name="Han C.S."/>
            <person name="Dichosa A.E."/>
            <person name="Gleasner C.D."/>
            <person name="Johnson S.L."/>
            <person name="Daligault H.E."/>
            <person name="Davenport K.W."/>
            <person name="Li P.E."/>
            <person name="Pierson E.A."/>
            <person name="Pierson L.S.III."/>
        </authorList>
    </citation>
    <scope>NUCLEOTIDE SEQUENCE [LARGE SCALE GENOMIC DNA]</scope>
    <source>
        <strain evidence="1 2">S611</strain>
    </source>
</reference>
<gene>
    <name evidence="1" type="ORF">EDP2_3947</name>
</gene>
<comment type="caution">
    <text evidence="1">The sequence shown here is derived from an EMBL/GenBank/DDBJ whole genome shotgun (WGS) entry which is preliminary data.</text>
</comment>
<dbReference type="EMBL" id="AXOM01000014">
    <property type="protein sequence ID" value="ESS59492.1"/>
    <property type="molecule type" value="Genomic_DNA"/>
</dbReference>